<dbReference type="CDD" id="cd10922">
    <property type="entry name" value="CE4_PelA_like_C"/>
    <property type="match status" value="1"/>
</dbReference>
<dbReference type="Proteomes" id="UP000010808">
    <property type="component" value="Chromosome"/>
</dbReference>
<dbReference type="EMBL" id="FO203522">
    <property type="protein sequence ID" value="CCO24102.1"/>
    <property type="molecule type" value="Genomic_DNA"/>
</dbReference>
<dbReference type="STRING" id="1121451.DESAM_21829"/>
<dbReference type="HOGENOM" id="CLU_019350_0_0_7"/>
<keyword evidence="2" id="KW-1185">Reference proteome</keyword>
<dbReference type="PANTHER" id="PTHR35882">
    <property type="entry name" value="PELA"/>
    <property type="match status" value="1"/>
</dbReference>
<evidence type="ECO:0000313" key="1">
    <source>
        <dbReference type="EMBL" id="CCO24102.1"/>
    </source>
</evidence>
<protein>
    <submittedName>
        <fullName evidence="1">Polysaccharide deacetylase</fullName>
    </submittedName>
</protein>
<accession>L0RCZ8</accession>
<dbReference type="PATRIC" id="fig|1121451.3.peg.2061"/>
<organism evidence="1 2">
    <name type="scientific">Maridesulfovibrio hydrothermalis AM13 = DSM 14728</name>
    <dbReference type="NCBI Taxonomy" id="1121451"/>
    <lineage>
        <taxon>Bacteria</taxon>
        <taxon>Pseudomonadati</taxon>
        <taxon>Thermodesulfobacteriota</taxon>
        <taxon>Desulfovibrionia</taxon>
        <taxon>Desulfovibrionales</taxon>
        <taxon>Desulfovibrionaceae</taxon>
        <taxon>Maridesulfovibrio</taxon>
    </lineage>
</organism>
<proteinExistence type="predicted"/>
<reference evidence="1 2" key="1">
    <citation type="submission" date="2012-10" db="EMBL/GenBank/DDBJ databases">
        <authorList>
            <person name="Genoscope - CEA"/>
        </authorList>
    </citation>
    <scope>NUCLEOTIDE SEQUENCE [LARGE SCALE GENOMIC DNA]</scope>
    <source>
        <strain evidence="2">AM13 / DSM 14728</strain>
    </source>
</reference>
<dbReference type="PANTHER" id="PTHR35882:SF1">
    <property type="match status" value="1"/>
</dbReference>
<sequence length="706" mass="79482">MSAPRNLMKFTFITVISSLLVLFISSFTLLPVAQAELVKRKVLVFFNSGEGQSVRENHFMEGFAMPLNYLGFLYDVRDVVGFSYPDEKQMEPYGAIFIGFAADTMPEPNRFLKWLISQQENGRKIIVAGSLGAYLDLNDENSDESLVKEFYSNMGFSWQGNATLDSMHLKYVHVDKNFMNFERHLPVFPPQYAQIVPVGEDIKTWVSVEEKRRPGSQAALVATGPQGGIATTGYIRWQAPVNYLKKWYINPFEFLRQSLGIEGLPALTPTTLNGLRVAFAHIDGDGFVGYTEIDKHKNCGEIIMERIFARYDFPNSASVIAGEINPDVQGSIDNVELARTLFDMKNIETSSHSYTHPYAWNAKLRNSAKYAEDFVIGQYEKPGYKFDATYEIVGSCDYISENLAPPEKPCFVLFWSGMCDPTEKQVAIAEKAGILNLNGGDSVMDARRDSYFGVSPLYRELGKFNQVYTGQANENILTNLWTGPFFGFRNIIETMKRTGSPRRIMPIDIYYHFYSGEKFSSLKALEDVYEWTLSQDIARVYASSYIKMMRGYLTGKIEKLGADHFAVTDYNDCLTVRLDGMDKVPDLGRSKNVLGYDEQPEGIFVHLNPGQSRAELVLTADKNVNAGYLYIKSGTGWVKDFKRTGRGARFFFECFSKGKIELAGLAPGQAYKVISQSTQSAQIRSNDKGELIVKDITSGPLEISRI</sequence>
<dbReference type="AlphaFoldDB" id="L0RCZ8"/>
<dbReference type="eggNOG" id="COG3868">
    <property type="taxonomic scope" value="Bacteria"/>
</dbReference>
<name>L0RCZ8_9BACT</name>
<dbReference type="KEGG" id="dhy:DESAM_21829"/>
<gene>
    <name evidence="1" type="ORF">DESAM_21829</name>
</gene>
<evidence type="ECO:0000313" key="2">
    <source>
        <dbReference type="Proteomes" id="UP000010808"/>
    </source>
</evidence>